<dbReference type="KEGG" id="lsp:Bsph_2394"/>
<dbReference type="EnsemblBacteria" id="ACA39947">
    <property type="protein sequence ID" value="ACA39947"/>
    <property type="gene ID" value="Bsph_2394"/>
</dbReference>
<dbReference type="Proteomes" id="UP000002164">
    <property type="component" value="Chromosome"/>
</dbReference>
<organism evidence="1 2">
    <name type="scientific">Lysinibacillus sphaericus (strain C3-41)</name>
    <dbReference type="NCBI Taxonomy" id="444177"/>
    <lineage>
        <taxon>Bacteria</taxon>
        <taxon>Bacillati</taxon>
        <taxon>Bacillota</taxon>
        <taxon>Bacilli</taxon>
        <taxon>Bacillales</taxon>
        <taxon>Bacillaceae</taxon>
        <taxon>Lysinibacillus</taxon>
    </lineage>
</organism>
<dbReference type="AlphaFoldDB" id="B1HWW2"/>
<reference evidence="1 2" key="1">
    <citation type="journal article" date="2008" name="J. Bacteriol.">
        <title>Complete genome sequence of the mosquitocidal bacterium Bacillus sphaericus C3-41 and comparison with those of closely related Bacillus species.</title>
        <authorList>
            <person name="Hu X."/>
            <person name="Fan W."/>
            <person name="Han B."/>
            <person name="Liu H."/>
            <person name="Zheng D."/>
            <person name="Li Q."/>
            <person name="Dong W."/>
            <person name="Yan J."/>
            <person name="Gao M."/>
            <person name="Berry C."/>
            <person name="Yuan Z."/>
        </authorList>
    </citation>
    <scope>NUCLEOTIDE SEQUENCE [LARGE SCALE GENOMIC DNA]</scope>
    <source>
        <strain evidence="1 2">C3-41</strain>
    </source>
</reference>
<protein>
    <submittedName>
        <fullName evidence="1">Uncharacterized protein</fullName>
    </submittedName>
</protein>
<evidence type="ECO:0000313" key="1">
    <source>
        <dbReference type="EMBL" id="ACA39947.1"/>
    </source>
</evidence>
<proteinExistence type="predicted"/>
<name>B1HWW2_LYSSC</name>
<accession>B1HWW2</accession>
<gene>
    <name evidence="1" type="ordered locus">Bsph_2394</name>
</gene>
<sequence>MIMQPFQGKRIDKMVMSINSLDVRPPVLIFLRYQQLRC</sequence>
<evidence type="ECO:0000313" key="2">
    <source>
        <dbReference type="Proteomes" id="UP000002164"/>
    </source>
</evidence>
<dbReference type="EMBL" id="CP000817">
    <property type="protein sequence ID" value="ACA39947.1"/>
    <property type="molecule type" value="Genomic_DNA"/>
</dbReference>
<dbReference type="HOGENOM" id="CLU_3329727_0_0_9"/>